<gene>
    <name evidence="1" type="ORF">CDAR_599551</name>
</gene>
<keyword evidence="2" id="KW-1185">Reference proteome</keyword>
<sequence>MRLPIIQDLNENTKATNPLRNLEKTQNDSLSDAKFLTLNFRPSPSLPGLRVLRRKRITMTKLKMMNERIFRALCRKNKKRKNNATEESVVQSSVEMIRARAL</sequence>
<organism evidence="1 2">
    <name type="scientific">Caerostris darwini</name>
    <dbReference type="NCBI Taxonomy" id="1538125"/>
    <lineage>
        <taxon>Eukaryota</taxon>
        <taxon>Metazoa</taxon>
        <taxon>Ecdysozoa</taxon>
        <taxon>Arthropoda</taxon>
        <taxon>Chelicerata</taxon>
        <taxon>Arachnida</taxon>
        <taxon>Araneae</taxon>
        <taxon>Araneomorphae</taxon>
        <taxon>Entelegynae</taxon>
        <taxon>Araneoidea</taxon>
        <taxon>Araneidae</taxon>
        <taxon>Caerostris</taxon>
    </lineage>
</organism>
<evidence type="ECO:0000313" key="1">
    <source>
        <dbReference type="EMBL" id="GIX89143.1"/>
    </source>
</evidence>
<comment type="caution">
    <text evidence="1">The sequence shown here is derived from an EMBL/GenBank/DDBJ whole genome shotgun (WGS) entry which is preliminary data.</text>
</comment>
<dbReference type="AlphaFoldDB" id="A0AAV4NWN2"/>
<protein>
    <submittedName>
        <fullName evidence="1">Uncharacterized protein</fullName>
    </submittedName>
</protein>
<accession>A0AAV4NWN2</accession>
<dbReference type="EMBL" id="BPLQ01002139">
    <property type="protein sequence ID" value="GIX89143.1"/>
    <property type="molecule type" value="Genomic_DNA"/>
</dbReference>
<proteinExistence type="predicted"/>
<name>A0AAV4NWN2_9ARAC</name>
<evidence type="ECO:0000313" key="2">
    <source>
        <dbReference type="Proteomes" id="UP001054837"/>
    </source>
</evidence>
<dbReference type="Proteomes" id="UP001054837">
    <property type="component" value="Unassembled WGS sequence"/>
</dbReference>
<reference evidence="1 2" key="1">
    <citation type="submission" date="2021-06" db="EMBL/GenBank/DDBJ databases">
        <title>Caerostris darwini draft genome.</title>
        <authorList>
            <person name="Kono N."/>
            <person name="Arakawa K."/>
        </authorList>
    </citation>
    <scope>NUCLEOTIDE SEQUENCE [LARGE SCALE GENOMIC DNA]</scope>
</reference>